<gene>
    <name evidence="5" type="ORF">KCV87_33320</name>
</gene>
<evidence type="ECO:0000256" key="2">
    <source>
        <dbReference type="ARBA" id="ARBA00022801"/>
    </source>
</evidence>
<dbReference type="EMBL" id="CP073249">
    <property type="protein sequence ID" value="QUF04165.1"/>
    <property type="molecule type" value="Genomic_DNA"/>
</dbReference>
<organism evidence="5 6">
    <name type="scientific">Actinosynnema pretiosum subsp. pretiosum</name>
    <dbReference type="NCBI Taxonomy" id="103721"/>
    <lineage>
        <taxon>Bacteria</taxon>
        <taxon>Bacillati</taxon>
        <taxon>Actinomycetota</taxon>
        <taxon>Actinomycetes</taxon>
        <taxon>Pseudonocardiales</taxon>
        <taxon>Pseudonocardiaceae</taxon>
        <taxon>Actinosynnema</taxon>
    </lineage>
</organism>
<dbReference type="GO" id="GO:0006487">
    <property type="term" value="P:protein N-linked glycosylation"/>
    <property type="evidence" value="ECO:0007669"/>
    <property type="project" value="TreeGrafter"/>
</dbReference>
<comment type="similarity">
    <text evidence="1">Belongs to the glycosyl hydrolase 63 family.</text>
</comment>
<evidence type="ECO:0000313" key="5">
    <source>
        <dbReference type="EMBL" id="QUF04165.1"/>
    </source>
</evidence>
<dbReference type="InterPro" id="IPR012341">
    <property type="entry name" value="6hp_glycosidase-like_sf"/>
</dbReference>
<feature type="domain" description="Mannosylglycerate hydrolase MGH1-like glycoside hydrolase" evidence="4">
    <location>
        <begin position="72"/>
        <end position="432"/>
    </location>
</feature>
<name>A0AA45L7B8_9PSEU</name>
<keyword evidence="3" id="KW-0326">Glycosidase</keyword>
<evidence type="ECO:0000259" key="4">
    <source>
        <dbReference type="Pfam" id="PF22422"/>
    </source>
</evidence>
<dbReference type="AlphaFoldDB" id="A0AA45L7B8"/>
<evidence type="ECO:0000256" key="1">
    <source>
        <dbReference type="ARBA" id="ARBA00010833"/>
    </source>
</evidence>
<dbReference type="SMR" id="A0AA45L7B8"/>
<accession>A0AA45L7B8</accession>
<dbReference type="Proteomes" id="UP000677152">
    <property type="component" value="Chromosome"/>
</dbReference>
<dbReference type="PANTHER" id="PTHR10412:SF11">
    <property type="entry name" value="MANNOSYL-OLIGOSACCHARIDE GLUCOSIDASE"/>
    <property type="match status" value="1"/>
</dbReference>
<dbReference type="GO" id="GO:0004573">
    <property type="term" value="F:Glc3Man9GlcNAc2 oligosaccharide glucosidase activity"/>
    <property type="evidence" value="ECO:0007669"/>
    <property type="project" value="InterPro"/>
</dbReference>
<dbReference type="InterPro" id="IPR004888">
    <property type="entry name" value="Glycoside_hydrolase_63"/>
</dbReference>
<proteinExistence type="inferred from homology"/>
<keyword evidence="2" id="KW-0378">Hydrolase</keyword>
<dbReference type="SUPFAM" id="SSF48208">
    <property type="entry name" value="Six-hairpin glycosidases"/>
    <property type="match status" value="1"/>
</dbReference>
<reference evidence="5" key="1">
    <citation type="submission" date="2021-04" db="EMBL/GenBank/DDBJ databases">
        <title>Genomic sequence of Actinosynnema pretiosum subsp. pretiosum ATCC 31280 (C-14919).</title>
        <authorList>
            <person name="Bai L."/>
            <person name="Wang X."/>
            <person name="Xiao Y."/>
        </authorList>
    </citation>
    <scope>NUCLEOTIDE SEQUENCE</scope>
    <source>
        <strain evidence="5">ATCC 31280</strain>
    </source>
</reference>
<dbReference type="InterPro" id="IPR054491">
    <property type="entry name" value="MGH1-like_GH"/>
</dbReference>
<protein>
    <recommendedName>
        <fullName evidence="4">Mannosylglycerate hydrolase MGH1-like glycoside hydrolase domain-containing protein</fullName>
    </recommendedName>
</protein>
<dbReference type="Gene3D" id="1.50.10.10">
    <property type="match status" value="1"/>
</dbReference>
<sequence length="444" mass="47507">MTGHAPTAAGSVPAAVSAASRVLRPSELPRASSATGRATTTALEVLRGNRRTGRSAELGADYAFTCPSPTSYPFQWNWDSCFHAIALSRVAPDLARREVDSLLLGADPGGFLPHMLLWEQDARAAATEEFRIAMWDHWRTATIAPPVLARAVAAVHRATGDDAWLRSVLPAVARHFDWLHAARAGRDGLLVIGQPDESGLDSTPKYDAVLGLDPRSPAVGPEWHAAMRALIGERPAAADPSAFPSGRFQWVDVLLNTVYADGLGCLADLAGADGARFRARAATVLRSLLDGCWDGRRGAFWDVDAVSGRRAEVLTASSLFPLVLTDLPEPVVTALVDHLVDEDEFWLPYPVPSVAATEPSFDADFATGAIFRGSTWVNLNWYLHLGLRAHGRHDVADELAARTVAMTAAAGMRECYGPFDARGHGAHDFGWSALVLDLPTGAGA</sequence>
<dbReference type="InterPro" id="IPR008928">
    <property type="entry name" value="6-hairpin_glycosidase_sf"/>
</dbReference>
<evidence type="ECO:0000313" key="6">
    <source>
        <dbReference type="Proteomes" id="UP000677152"/>
    </source>
</evidence>
<evidence type="ECO:0000256" key="3">
    <source>
        <dbReference type="ARBA" id="ARBA00023295"/>
    </source>
</evidence>
<dbReference type="GO" id="GO:0009311">
    <property type="term" value="P:oligosaccharide metabolic process"/>
    <property type="evidence" value="ECO:0007669"/>
    <property type="project" value="InterPro"/>
</dbReference>
<dbReference type="Pfam" id="PF22422">
    <property type="entry name" value="MGH1-like_GH"/>
    <property type="match status" value="1"/>
</dbReference>
<dbReference type="PANTHER" id="PTHR10412">
    <property type="entry name" value="MANNOSYL-OLIGOSACCHARIDE GLUCOSIDASE"/>
    <property type="match status" value="1"/>
</dbReference>